<evidence type="ECO:0000313" key="1">
    <source>
        <dbReference type="EMBL" id="CAH2252385.1"/>
    </source>
</evidence>
<accession>A0AAD1RGB1</accession>
<gene>
    <name evidence="1" type="ORF">PECUL_23A027782</name>
</gene>
<dbReference type="Proteomes" id="UP001295444">
    <property type="component" value="Chromosome 02"/>
</dbReference>
<dbReference type="EMBL" id="OW240913">
    <property type="protein sequence ID" value="CAH2252385.1"/>
    <property type="molecule type" value="Genomic_DNA"/>
</dbReference>
<proteinExistence type="predicted"/>
<name>A0AAD1RGB1_PELCU</name>
<organism evidence="1 2">
    <name type="scientific">Pelobates cultripes</name>
    <name type="common">Western spadefoot toad</name>
    <dbReference type="NCBI Taxonomy" id="61616"/>
    <lineage>
        <taxon>Eukaryota</taxon>
        <taxon>Metazoa</taxon>
        <taxon>Chordata</taxon>
        <taxon>Craniata</taxon>
        <taxon>Vertebrata</taxon>
        <taxon>Euteleostomi</taxon>
        <taxon>Amphibia</taxon>
        <taxon>Batrachia</taxon>
        <taxon>Anura</taxon>
        <taxon>Pelobatoidea</taxon>
        <taxon>Pelobatidae</taxon>
        <taxon>Pelobates</taxon>
    </lineage>
</organism>
<keyword evidence="2" id="KW-1185">Reference proteome</keyword>
<evidence type="ECO:0000313" key="2">
    <source>
        <dbReference type="Proteomes" id="UP001295444"/>
    </source>
</evidence>
<sequence length="124" mass="14108">MRIRGEALSRGTRAEEATRGILRQRATPGGGYPGHMATARAVTGAPAAVTCWTPILAKPAYSTASQQMWELIRWKPSAFKRKHLGRVWSRAVWRTASRQMWTLPRWGRYTHLRRQSGRDKGDLH</sequence>
<protein>
    <submittedName>
        <fullName evidence="1">Uncharacterized protein</fullName>
    </submittedName>
</protein>
<reference evidence="1" key="1">
    <citation type="submission" date="2022-03" db="EMBL/GenBank/DDBJ databases">
        <authorList>
            <person name="Alioto T."/>
            <person name="Alioto T."/>
            <person name="Gomez Garrido J."/>
        </authorList>
    </citation>
    <scope>NUCLEOTIDE SEQUENCE</scope>
</reference>
<dbReference type="AlphaFoldDB" id="A0AAD1RGB1"/>